<sequence length="50" mass="5860">CTRSALRNQNRRFARWWPACIAGWRRLAPTFSASRMPEPSARAYIKKLLP</sequence>
<dbReference type="AlphaFoldDB" id="A0A6J4S1I1"/>
<reference evidence="1" key="1">
    <citation type="submission" date="2020-02" db="EMBL/GenBank/DDBJ databases">
        <authorList>
            <person name="Meier V. D."/>
        </authorList>
    </citation>
    <scope>NUCLEOTIDE SEQUENCE</scope>
    <source>
        <strain evidence="1">AVDCRST_MAG91</strain>
    </source>
</reference>
<proteinExistence type="predicted"/>
<accession>A0A6J4S1I1</accession>
<protein>
    <submittedName>
        <fullName evidence="1">Uncharacterized protein</fullName>
    </submittedName>
</protein>
<name>A0A6J4S1I1_9SPHN</name>
<evidence type="ECO:0000313" key="1">
    <source>
        <dbReference type="EMBL" id="CAA9487330.1"/>
    </source>
</evidence>
<organism evidence="1">
    <name type="scientific">uncultured Sphingomonadaceae bacterium</name>
    <dbReference type="NCBI Taxonomy" id="169976"/>
    <lineage>
        <taxon>Bacteria</taxon>
        <taxon>Pseudomonadati</taxon>
        <taxon>Pseudomonadota</taxon>
        <taxon>Alphaproteobacteria</taxon>
        <taxon>Sphingomonadales</taxon>
        <taxon>Sphingomonadaceae</taxon>
        <taxon>environmental samples</taxon>
    </lineage>
</organism>
<feature type="non-terminal residue" evidence="1">
    <location>
        <position position="50"/>
    </location>
</feature>
<gene>
    <name evidence="1" type="ORF">AVDCRST_MAG91-368</name>
</gene>
<dbReference type="EMBL" id="CADCVX010000081">
    <property type="protein sequence ID" value="CAA9487330.1"/>
    <property type="molecule type" value="Genomic_DNA"/>
</dbReference>
<feature type="non-terminal residue" evidence="1">
    <location>
        <position position="1"/>
    </location>
</feature>